<accession>A0A0R1R8D3</accession>
<dbReference type="PATRIC" id="fig|1114972.6.peg.1542"/>
<organism evidence="2 3">
    <name type="scientific">Furfurilactobacillus rossiae DSM 15814</name>
    <dbReference type="NCBI Taxonomy" id="1114972"/>
    <lineage>
        <taxon>Bacteria</taxon>
        <taxon>Bacillati</taxon>
        <taxon>Bacillota</taxon>
        <taxon>Bacilli</taxon>
        <taxon>Lactobacillales</taxon>
        <taxon>Lactobacillaceae</taxon>
        <taxon>Furfurilactobacillus</taxon>
    </lineage>
</organism>
<dbReference type="RefSeq" id="WP_017260798.1">
    <property type="nucleotide sequence ID" value="NZ_AUAW01000018.1"/>
</dbReference>
<proteinExistence type="predicted"/>
<dbReference type="GO" id="GO:0003700">
    <property type="term" value="F:DNA-binding transcription factor activity"/>
    <property type="evidence" value="ECO:0007669"/>
    <property type="project" value="InterPro"/>
</dbReference>
<dbReference type="AlphaFoldDB" id="A0A0R1R8D3"/>
<keyword evidence="3" id="KW-1185">Reference proteome</keyword>
<dbReference type="PANTHER" id="PTHR33164:SF57">
    <property type="entry name" value="MARR-FAMILY TRANSCRIPTIONAL REGULATOR"/>
    <property type="match status" value="1"/>
</dbReference>
<dbReference type="SMART" id="SM00347">
    <property type="entry name" value="HTH_MARR"/>
    <property type="match status" value="1"/>
</dbReference>
<reference evidence="2 3" key="1">
    <citation type="journal article" date="2015" name="Genome Announc.">
        <title>Expanding the biotechnology potential of lactobacilli through comparative genomics of 213 strains and associated genera.</title>
        <authorList>
            <person name="Sun Z."/>
            <person name="Harris H.M."/>
            <person name="McCann A."/>
            <person name="Guo C."/>
            <person name="Argimon S."/>
            <person name="Zhang W."/>
            <person name="Yang X."/>
            <person name="Jeffery I.B."/>
            <person name="Cooney J.C."/>
            <person name="Kagawa T.F."/>
            <person name="Liu W."/>
            <person name="Song Y."/>
            <person name="Salvetti E."/>
            <person name="Wrobel A."/>
            <person name="Rasinkangas P."/>
            <person name="Parkhill J."/>
            <person name="Rea M.C."/>
            <person name="O'Sullivan O."/>
            <person name="Ritari J."/>
            <person name="Douillard F.P."/>
            <person name="Paul Ross R."/>
            <person name="Yang R."/>
            <person name="Briner A.E."/>
            <person name="Felis G.E."/>
            <person name="de Vos W.M."/>
            <person name="Barrangou R."/>
            <person name="Klaenhammer T.R."/>
            <person name="Caufield P.W."/>
            <person name="Cui Y."/>
            <person name="Zhang H."/>
            <person name="O'Toole P.W."/>
        </authorList>
    </citation>
    <scope>NUCLEOTIDE SEQUENCE [LARGE SCALE GENOMIC DNA]</scope>
    <source>
        <strain evidence="2 3">DSM 15814</strain>
    </source>
</reference>
<evidence type="ECO:0000313" key="2">
    <source>
        <dbReference type="EMBL" id="KRL52985.1"/>
    </source>
</evidence>
<dbReference type="EMBL" id="AZFF01000027">
    <property type="protein sequence ID" value="KRL52985.1"/>
    <property type="molecule type" value="Genomic_DNA"/>
</dbReference>
<dbReference type="GO" id="GO:0006950">
    <property type="term" value="P:response to stress"/>
    <property type="evidence" value="ECO:0007669"/>
    <property type="project" value="TreeGrafter"/>
</dbReference>
<protein>
    <recommendedName>
        <fullName evidence="1">HTH marR-type domain-containing protein</fullName>
    </recommendedName>
</protein>
<name>A0A0R1R8D3_9LACO</name>
<dbReference type="InterPro" id="IPR039422">
    <property type="entry name" value="MarR/SlyA-like"/>
</dbReference>
<dbReference type="Pfam" id="PF12802">
    <property type="entry name" value="MarR_2"/>
    <property type="match status" value="1"/>
</dbReference>
<dbReference type="STRING" id="1114972.FD35_GL001516"/>
<dbReference type="PANTHER" id="PTHR33164">
    <property type="entry name" value="TRANSCRIPTIONAL REGULATOR, MARR FAMILY"/>
    <property type="match status" value="1"/>
</dbReference>
<dbReference type="InterPro" id="IPR036388">
    <property type="entry name" value="WH-like_DNA-bd_sf"/>
</dbReference>
<sequence length="151" mass="17308">MQNEQQLEMVITMMSEGYLASFRSIEKTLKRVAKKFGLGWSSLSILNQIANDSSVTTADLIQQNHISKGAVSLQITELLNRNLIKISEDENDRRRHRIELTKRGEKLADRVHTQATEIAQRILNEMPLTEMQRLHQNFATFAETLDSTPIK</sequence>
<comment type="caution">
    <text evidence="2">The sequence shown here is derived from an EMBL/GenBank/DDBJ whole genome shotgun (WGS) entry which is preliminary data.</text>
</comment>
<dbReference type="InterPro" id="IPR000835">
    <property type="entry name" value="HTH_MarR-typ"/>
</dbReference>
<dbReference type="SUPFAM" id="SSF46785">
    <property type="entry name" value="Winged helix' DNA-binding domain"/>
    <property type="match status" value="1"/>
</dbReference>
<dbReference type="PROSITE" id="PS50995">
    <property type="entry name" value="HTH_MARR_2"/>
    <property type="match status" value="1"/>
</dbReference>
<evidence type="ECO:0000313" key="3">
    <source>
        <dbReference type="Proteomes" id="UP000051999"/>
    </source>
</evidence>
<gene>
    <name evidence="2" type="ORF">FD35_GL001516</name>
</gene>
<dbReference type="Gene3D" id="1.10.10.10">
    <property type="entry name" value="Winged helix-like DNA-binding domain superfamily/Winged helix DNA-binding domain"/>
    <property type="match status" value="1"/>
</dbReference>
<dbReference type="Proteomes" id="UP000051999">
    <property type="component" value="Unassembled WGS sequence"/>
</dbReference>
<dbReference type="InterPro" id="IPR036390">
    <property type="entry name" value="WH_DNA-bd_sf"/>
</dbReference>
<dbReference type="OrthoDB" id="3237509at2"/>
<feature type="domain" description="HTH marR-type" evidence="1">
    <location>
        <begin position="4"/>
        <end position="143"/>
    </location>
</feature>
<evidence type="ECO:0000259" key="1">
    <source>
        <dbReference type="PROSITE" id="PS50995"/>
    </source>
</evidence>